<dbReference type="OrthoDB" id="5459582at2"/>
<dbReference type="Proteomes" id="UP000006250">
    <property type="component" value="Unassembled WGS sequence"/>
</dbReference>
<proteinExistence type="predicted"/>
<reference evidence="1 2" key="1">
    <citation type="submission" date="2010-08" db="EMBL/GenBank/DDBJ databases">
        <title>The draft genome of Desulfovibrio fructosovorans JJ.</title>
        <authorList>
            <consortium name="US DOE Joint Genome Institute (JGI-PGF)"/>
            <person name="Lucas S."/>
            <person name="Copeland A."/>
            <person name="Lapidus A."/>
            <person name="Cheng J.-F."/>
            <person name="Bruce D."/>
            <person name="Goodwin L."/>
            <person name="Pitluck S."/>
            <person name="Land M.L."/>
            <person name="Hauser L."/>
            <person name="Chang Y.-J."/>
            <person name="Jeffries C."/>
            <person name="Wall J.D."/>
            <person name="Stahl D.A."/>
            <person name="Arkin A.P."/>
            <person name="Dehal P."/>
            <person name="Stolyar S.M."/>
            <person name="Hazen T.C."/>
            <person name="Woyke T.J."/>
        </authorList>
    </citation>
    <scope>NUCLEOTIDE SEQUENCE [LARGE SCALE GENOMIC DNA]</scope>
    <source>
        <strain evidence="1 2">JJ</strain>
    </source>
</reference>
<gene>
    <name evidence="1" type="ORF">DesfrDRAFT_3207</name>
</gene>
<comment type="caution">
    <text evidence="1">The sequence shown here is derived from an EMBL/GenBank/DDBJ whole genome shotgun (WGS) entry which is preliminary data.</text>
</comment>
<dbReference type="AlphaFoldDB" id="E1K007"/>
<dbReference type="STRING" id="596151.DesfrDRAFT_3207"/>
<organism evidence="1 2">
    <name type="scientific">Solidesulfovibrio fructosivorans JJ]</name>
    <dbReference type="NCBI Taxonomy" id="596151"/>
    <lineage>
        <taxon>Bacteria</taxon>
        <taxon>Pseudomonadati</taxon>
        <taxon>Thermodesulfobacteriota</taxon>
        <taxon>Desulfovibrionia</taxon>
        <taxon>Desulfovibrionales</taxon>
        <taxon>Desulfovibrionaceae</taxon>
        <taxon>Solidesulfovibrio</taxon>
    </lineage>
</organism>
<dbReference type="eggNOG" id="ENOG5032DY8">
    <property type="taxonomic scope" value="Bacteria"/>
</dbReference>
<dbReference type="EMBL" id="AECZ01000027">
    <property type="protein sequence ID" value="EFL50013.1"/>
    <property type="molecule type" value="Genomic_DNA"/>
</dbReference>
<name>E1K007_SOLFR</name>
<evidence type="ECO:0000313" key="1">
    <source>
        <dbReference type="EMBL" id="EFL50013.1"/>
    </source>
</evidence>
<sequence>MDAIDTKTTAAGGAFEQQKLGAELVTKTLDRLNTDLATGGVNQDYDFQTKVLSAATGVGGNLNIKA</sequence>
<protein>
    <submittedName>
        <fullName evidence="1">Uncharacterized protein</fullName>
    </submittedName>
</protein>
<keyword evidence="2" id="KW-1185">Reference proteome</keyword>
<dbReference type="RefSeq" id="WP_005995580.1">
    <property type="nucleotide sequence ID" value="NZ_AECZ01000027.1"/>
</dbReference>
<evidence type="ECO:0000313" key="2">
    <source>
        <dbReference type="Proteomes" id="UP000006250"/>
    </source>
</evidence>
<accession>E1K007</accession>